<name>A0A554XA05_9BURK</name>
<proteinExistence type="predicted"/>
<dbReference type="InterPro" id="IPR052196">
    <property type="entry name" value="Bact_Kbp"/>
</dbReference>
<evidence type="ECO:0000313" key="3">
    <source>
        <dbReference type="Proteomes" id="UP000317763"/>
    </source>
</evidence>
<dbReference type="Proteomes" id="UP000317763">
    <property type="component" value="Unassembled WGS sequence"/>
</dbReference>
<dbReference type="Gene3D" id="3.10.350.10">
    <property type="entry name" value="LysM domain"/>
    <property type="match status" value="1"/>
</dbReference>
<dbReference type="InterPro" id="IPR036779">
    <property type="entry name" value="LysM_dom_sf"/>
</dbReference>
<accession>A0A554XA05</accession>
<protein>
    <submittedName>
        <fullName evidence="2">LysM domain protein</fullName>
    </submittedName>
</protein>
<dbReference type="AlphaFoldDB" id="A0A554XA05"/>
<dbReference type="PANTHER" id="PTHR34700:SF4">
    <property type="entry name" value="PHAGE-LIKE ELEMENT PBSX PROTEIN XKDP"/>
    <property type="match status" value="1"/>
</dbReference>
<gene>
    <name evidence="2" type="ORF">Ttaiw_00997</name>
</gene>
<dbReference type="Pfam" id="PF01476">
    <property type="entry name" value="LysM"/>
    <property type="match status" value="1"/>
</dbReference>
<dbReference type="SUPFAM" id="SSF54106">
    <property type="entry name" value="LysM domain"/>
    <property type="match status" value="1"/>
</dbReference>
<reference evidence="2 3" key="1">
    <citation type="submission" date="2019-07" db="EMBL/GenBank/DDBJ databases">
        <title>Tepidimonas taiwanensis I1-1 draft genome.</title>
        <authorList>
            <person name="Da Costa M.S."/>
            <person name="Froufe H.J.C."/>
            <person name="Egas C."/>
            <person name="Albuquerque L."/>
        </authorList>
    </citation>
    <scope>NUCLEOTIDE SEQUENCE [LARGE SCALE GENOMIC DNA]</scope>
    <source>
        <strain evidence="2 3">I1-1</strain>
    </source>
</reference>
<dbReference type="EMBL" id="VJOM01000008">
    <property type="protein sequence ID" value="TSE32675.1"/>
    <property type="molecule type" value="Genomic_DNA"/>
</dbReference>
<dbReference type="PANTHER" id="PTHR34700">
    <property type="entry name" value="POTASSIUM BINDING PROTEIN KBP"/>
    <property type="match status" value="1"/>
</dbReference>
<organism evidence="2 3">
    <name type="scientific">Tepidimonas taiwanensis</name>
    <dbReference type="NCBI Taxonomy" id="307486"/>
    <lineage>
        <taxon>Bacteria</taxon>
        <taxon>Pseudomonadati</taxon>
        <taxon>Pseudomonadota</taxon>
        <taxon>Betaproteobacteria</taxon>
        <taxon>Burkholderiales</taxon>
        <taxon>Tepidimonas</taxon>
    </lineage>
</organism>
<evidence type="ECO:0000313" key="2">
    <source>
        <dbReference type="EMBL" id="TSE32675.1"/>
    </source>
</evidence>
<feature type="domain" description="LysM" evidence="1">
    <location>
        <begin position="81"/>
        <end position="130"/>
    </location>
</feature>
<dbReference type="SMART" id="SM00257">
    <property type="entry name" value="LysM"/>
    <property type="match status" value="1"/>
</dbReference>
<sequence>MMTAPKRRCTFVATHETQTNPTPHRKRATIRWAASAAMLTLATTLTWATPPYPVTAQQRNTAQLVAESGVPLSELAPNAPERYTVKRGDTLWAISALYLKKPWRWPELWGMNLQQIRNPHLIYPGQVLVLTRVGDRAMLQLADDALPTVKLSPRVRVEPLEASAIPALPPGVIEPFLADVHVVDEAAHQNAPRIVAGPEQRVLLARGDRAYARGQTGPSEALSGEPLEPETGTPRLLAIYRNAVPLRDPQTGELLGHEAHAVGRARLVRAERADTAADGQPMLVPATIDIVHASEEIRIGDRLLPPMPRESRAYVPHAPTQPVQGQIIKVHGDAVRYAGQHQIVVLNRGRADGLEPGHVLGLLKNAERVTDRTDDARPTVVLPGERNGVMMVFRVFERVSYALVMQITDGVRVGDRFVNP</sequence>
<dbReference type="PROSITE" id="PS51782">
    <property type="entry name" value="LYSM"/>
    <property type="match status" value="1"/>
</dbReference>
<dbReference type="CDD" id="cd00118">
    <property type="entry name" value="LysM"/>
    <property type="match status" value="1"/>
</dbReference>
<dbReference type="InterPro" id="IPR018392">
    <property type="entry name" value="LysM"/>
</dbReference>
<dbReference type="STRING" id="307486.GCA_000807215_01117"/>
<evidence type="ECO:0000259" key="1">
    <source>
        <dbReference type="PROSITE" id="PS51782"/>
    </source>
</evidence>
<comment type="caution">
    <text evidence="2">The sequence shown here is derived from an EMBL/GenBank/DDBJ whole genome shotgun (WGS) entry which is preliminary data.</text>
</comment>
<keyword evidence="3" id="KW-1185">Reference proteome</keyword>